<evidence type="ECO:0000256" key="2">
    <source>
        <dbReference type="ARBA" id="ARBA00022448"/>
    </source>
</evidence>
<dbReference type="PANTHER" id="PTHR30561">
    <property type="entry name" value="SMR FAMILY PROTON-DEPENDENT DRUG EFFLUX TRANSPORTER SUGE"/>
    <property type="match status" value="1"/>
</dbReference>
<dbReference type="Pfam" id="PF00893">
    <property type="entry name" value="Multi_Drug_Res"/>
    <property type="match status" value="1"/>
</dbReference>
<feature type="transmembrane region" description="Helical" evidence="10">
    <location>
        <begin position="62"/>
        <end position="81"/>
    </location>
</feature>
<dbReference type="InterPro" id="IPR037185">
    <property type="entry name" value="EmrE-like"/>
</dbReference>
<feature type="transmembrane region" description="Helical" evidence="10">
    <location>
        <begin position="31"/>
        <end position="50"/>
    </location>
</feature>
<evidence type="ECO:0000256" key="6">
    <source>
        <dbReference type="ARBA" id="ARBA00023136"/>
    </source>
</evidence>
<evidence type="ECO:0000313" key="12">
    <source>
        <dbReference type="Proteomes" id="UP000189981"/>
    </source>
</evidence>
<proteinExistence type="inferred from homology"/>
<comment type="subcellular location">
    <subcellularLocation>
        <location evidence="1 9">Cell membrane</location>
        <topology evidence="1 9">Multi-pass membrane protein</topology>
    </subcellularLocation>
</comment>
<dbReference type="RefSeq" id="WP_079701384.1">
    <property type="nucleotide sequence ID" value="NZ_FUYR01000001.1"/>
</dbReference>
<dbReference type="Proteomes" id="UP000189981">
    <property type="component" value="Unassembled WGS sequence"/>
</dbReference>
<dbReference type="PANTHER" id="PTHR30561:SF0">
    <property type="entry name" value="GUANIDINIUM EXPORTER"/>
    <property type="match status" value="1"/>
</dbReference>
<dbReference type="GO" id="GO:0022857">
    <property type="term" value="F:transmembrane transporter activity"/>
    <property type="evidence" value="ECO:0007669"/>
    <property type="project" value="InterPro"/>
</dbReference>
<dbReference type="GO" id="GO:0005886">
    <property type="term" value="C:plasma membrane"/>
    <property type="evidence" value="ECO:0007669"/>
    <property type="project" value="UniProtKB-SubCell"/>
</dbReference>
<evidence type="ECO:0000256" key="4">
    <source>
        <dbReference type="ARBA" id="ARBA00022692"/>
    </source>
</evidence>
<evidence type="ECO:0000256" key="7">
    <source>
        <dbReference type="ARBA" id="ARBA00038151"/>
    </source>
</evidence>
<organism evidence="11 12">
    <name type="scientific">Daejeonella lutea</name>
    <dbReference type="NCBI Taxonomy" id="572036"/>
    <lineage>
        <taxon>Bacteria</taxon>
        <taxon>Pseudomonadati</taxon>
        <taxon>Bacteroidota</taxon>
        <taxon>Sphingobacteriia</taxon>
        <taxon>Sphingobacteriales</taxon>
        <taxon>Sphingobacteriaceae</taxon>
        <taxon>Daejeonella</taxon>
    </lineage>
</organism>
<dbReference type="FunFam" id="1.10.3730.20:FF:000001">
    <property type="entry name" value="Quaternary ammonium compound resistance transporter SugE"/>
    <property type="match status" value="1"/>
</dbReference>
<dbReference type="OrthoDB" id="21828at2"/>
<evidence type="ECO:0000256" key="1">
    <source>
        <dbReference type="ARBA" id="ARBA00004651"/>
    </source>
</evidence>
<keyword evidence="2" id="KW-0813">Transport</keyword>
<dbReference type="AlphaFoldDB" id="A0A1T5AKR6"/>
<evidence type="ECO:0000256" key="5">
    <source>
        <dbReference type="ARBA" id="ARBA00022989"/>
    </source>
</evidence>
<feature type="transmembrane region" description="Helical" evidence="10">
    <location>
        <begin position="87"/>
        <end position="105"/>
    </location>
</feature>
<dbReference type="SUPFAM" id="SSF103481">
    <property type="entry name" value="Multidrug resistance efflux transporter EmrE"/>
    <property type="match status" value="1"/>
</dbReference>
<name>A0A1T5AKR6_9SPHI</name>
<dbReference type="Gene3D" id="1.10.3730.20">
    <property type="match status" value="1"/>
</dbReference>
<keyword evidence="12" id="KW-1185">Reference proteome</keyword>
<comment type="similarity">
    <text evidence="7">Belongs to the drug/metabolite transporter (DMT) superfamily. Small multidrug resistance (SMR) (TC 2.A.7.1) family. Gdx/SugE subfamily.</text>
</comment>
<dbReference type="InterPro" id="IPR045324">
    <property type="entry name" value="Small_multidrug_res"/>
</dbReference>
<gene>
    <name evidence="11" type="ORF">SAMN05661099_0837</name>
</gene>
<sequence>MAWLYLIIGGLFEVGFTSSLAKAKDSTGSEFWLWIVAFLFSVSISMYMLFLASKTLPMGTSYAVWAGIGAVGSVVAGIIFFKEPTDFWRMFFLFLLISSIIGLKLSTKH</sequence>
<evidence type="ECO:0000256" key="10">
    <source>
        <dbReference type="SAM" id="Phobius"/>
    </source>
</evidence>
<accession>A0A1T5AKR6</accession>
<keyword evidence="6 10" id="KW-0472">Membrane</keyword>
<dbReference type="GO" id="GO:1990961">
    <property type="term" value="P:xenobiotic detoxification by transmembrane export across the plasma membrane"/>
    <property type="evidence" value="ECO:0007669"/>
    <property type="project" value="UniProtKB-ARBA"/>
</dbReference>
<evidence type="ECO:0000256" key="9">
    <source>
        <dbReference type="RuleBase" id="RU003942"/>
    </source>
</evidence>
<protein>
    <recommendedName>
        <fullName evidence="8">Guanidinium exporter</fullName>
    </recommendedName>
</protein>
<keyword evidence="5 10" id="KW-1133">Transmembrane helix</keyword>
<evidence type="ECO:0000256" key="3">
    <source>
        <dbReference type="ARBA" id="ARBA00022475"/>
    </source>
</evidence>
<keyword evidence="3" id="KW-1003">Cell membrane</keyword>
<evidence type="ECO:0000313" key="11">
    <source>
        <dbReference type="EMBL" id="SKB35631.1"/>
    </source>
</evidence>
<evidence type="ECO:0000256" key="8">
    <source>
        <dbReference type="ARBA" id="ARBA00039168"/>
    </source>
</evidence>
<reference evidence="12" key="1">
    <citation type="submission" date="2017-02" db="EMBL/GenBank/DDBJ databases">
        <authorList>
            <person name="Varghese N."/>
            <person name="Submissions S."/>
        </authorList>
    </citation>
    <scope>NUCLEOTIDE SEQUENCE [LARGE SCALE GENOMIC DNA]</scope>
    <source>
        <strain evidence="12">DSM 22385</strain>
    </source>
</reference>
<dbReference type="InterPro" id="IPR000390">
    <property type="entry name" value="Small_drug/metabolite_transptr"/>
</dbReference>
<keyword evidence="4 9" id="KW-0812">Transmembrane</keyword>
<dbReference type="EMBL" id="FUYR01000001">
    <property type="protein sequence ID" value="SKB35631.1"/>
    <property type="molecule type" value="Genomic_DNA"/>
</dbReference>
<dbReference type="STRING" id="572036.SAMN05661099_0837"/>